<dbReference type="FunFam" id="3.30.70.330:FF:000055">
    <property type="entry name" value="Splicing factor U2AF 35 kDa subunit"/>
    <property type="match status" value="1"/>
</dbReference>
<feature type="region of interest" description="Disordered" evidence="35">
    <location>
        <begin position="239"/>
        <end position="287"/>
    </location>
</feature>
<dbReference type="SUPFAM" id="SSF54928">
    <property type="entry name" value="RNA-binding domain, RBD"/>
    <property type="match status" value="1"/>
</dbReference>
<evidence type="ECO:0000256" key="2">
    <source>
        <dbReference type="ARBA" id="ARBA00004123"/>
    </source>
</evidence>
<feature type="domain" description="RRM" evidence="36">
    <location>
        <begin position="119"/>
        <end position="201"/>
    </location>
</feature>
<keyword evidence="17 33" id="KW-0863">Zinc-finger</keyword>
<keyword evidence="40" id="KW-1185">Reference proteome</keyword>
<dbReference type="InterPro" id="IPR000571">
    <property type="entry name" value="Znf_CCCH"/>
</dbReference>
<dbReference type="InterPro" id="IPR035979">
    <property type="entry name" value="RBD_domain_sf"/>
</dbReference>
<gene>
    <name evidence="39" type="ORF">SKAU_G00256700</name>
</gene>
<keyword evidence="15 33" id="KW-0479">Metal-binding</keyword>
<reference evidence="39" key="1">
    <citation type="journal article" date="2023" name="Science">
        <title>Genome structures resolve the early diversification of teleost fishes.</title>
        <authorList>
            <person name="Parey E."/>
            <person name="Louis A."/>
            <person name="Montfort J."/>
            <person name="Bouchez O."/>
            <person name="Roques C."/>
            <person name="Iampietro C."/>
            <person name="Lluch J."/>
            <person name="Castinel A."/>
            <person name="Donnadieu C."/>
            <person name="Desvignes T."/>
            <person name="Floi Bucao C."/>
            <person name="Jouanno E."/>
            <person name="Wen M."/>
            <person name="Mejri S."/>
            <person name="Dirks R."/>
            <person name="Jansen H."/>
            <person name="Henkel C."/>
            <person name="Chen W.J."/>
            <person name="Zahm M."/>
            <person name="Cabau C."/>
            <person name="Klopp C."/>
            <person name="Thompson A.W."/>
            <person name="Robinson-Rechavi M."/>
            <person name="Braasch I."/>
            <person name="Lecointre G."/>
            <person name="Bobe J."/>
            <person name="Postlethwait J.H."/>
            <person name="Berthelot C."/>
            <person name="Roest Crollius H."/>
            <person name="Guiguen Y."/>
        </authorList>
    </citation>
    <scope>NUCLEOTIDE SEQUENCE</scope>
    <source>
        <strain evidence="39">WJC10195</strain>
    </source>
</reference>
<comment type="catalytic activity">
    <reaction evidence="30 34">
        <text>L-homocysteine + L-serine = L,L-cystathionine + H2O</text>
        <dbReference type="Rhea" id="RHEA:10112"/>
        <dbReference type="ChEBI" id="CHEBI:15377"/>
        <dbReference type="ChEBI" id="CHEBI:33384"/>
        <dbReference type="ChEBI" id="CHEBI:58161"/>
        <dbReference type="ChEBI" id="CHEBI:58199"/>
        <dbReference type="EC" id="4.2.1.22"/>
    </reaction>
</comment>
<evidence type="ECO:0000256" key="32">
    <source>
        <dbReference type="PROSITE-ProRule" id="PRU00703"/>
    </source>
</evidence>
<evidence type="ECO:0000256" key="7">
    <source>
        <dbReference type="ARBA" id="ARBA00011881"/>
    </source>
</evidence>
<evidence type="ECO:0000256" key="10">
    <source>
        <dbReference type="ARBA" id="ARBA00022499"/>
    </source>
</evidence>
<dbReference type="CDD" id="cd12538">
    <property type="entry name" value="RRM_U2AF35"/>
    <property type="match status" value="1"/>
</dbReference>
<evidence type="ECO:0000313" key="39">
    <source>
        <dbReference type="EMBL" id="KAJ8350540.1"/>
    </source>
</evidence>
<dbReference type="EMBL" id="JAINUF010000009">
    <property type="protein sequence ID" value="KAJ8350540.1"/>
    <property type="molecule type" value="Genomic_DNA"/>
</dbReference>
<dbReference type="PROSITE" id="PS50103">
    <property type="entry name" value="ZF_C3H1"/>
    <property type="match status" value="2"/>
</dbReference>
<evidence type="ECO:0000256" key="14">
    <source>
        <dbReference type="ARBA" id="ARBA00022664"/>
    </source>
</evidence>
<feature type="zinc finger region" description="C3H1-type" evidence="33">
    <location>
        <begin position="203"/>
        <end position="230"/>
    </location>
</feature>
<keyword evidence="19" id="KW-0832">Ubl conjugation</keyword>
<keyword evidence="23 32" id="KW-0129">CBS domain</keyword>
<dbReference type="GO" id="GO:0006535">
    <property type="term" value="P:cysteine biosynthetic process from serine"/>
    <property type="evidence" value="ECO:0007669"/>
    <property type="project" value="UniProtKB-UniRule"/>
</dbReference>
<evidence type="ECO:0000256" key="29">
    <source>
        <dbReference type="ARBA" id="ARBA00045425"/>
    </source>
</evidence>
<keyword evidence="24" id="KW-0508">mRNA splicing</keyword>
<comment type="function">
    <text evidence="29">Hydro-lyase catalyzing the first step of the transsulfuration pathway, where the hydroxyl group of L-serine is displaced by L-homocysteine in a beta-replacement reaction to form L-cystathionine, the precursor of L-cysteine. This catabolic route allows the elimination of L-methionine and the toxic metabolite L-homocysteine. Also involved in the production of hydrogen sulfide, a gasotransmitter with signaling and cytoprotective effects on neurons.</text>
</comment>
<evidence type="ECO:0000256" key="34">
    <source>
        <dbReference type="RuleBase" id="RU361204"/>
    </source>
</evidence>
<evidence type="ECO:0000256" key="23">
    <source>
        <dbReference type="ARBA" id="ARBA00023122"/>
    </source>
</evidence>
<dbReference type="InterPro" id="IPR001216">
    <property type="entry name" value="P-phosphate_BS"/>
</dbReference>
<comment type="pathway">
    <text evidence="4">Amino-acid biosynthesis; L-cysteine biosynthesis; L-cysteine from L-homocysteine and L-serine: step 1/2.</text>
</comment>
<feature type="domain" description="C3H1-type" evidence="37">
    <location>
        <begin position="203"/>
        <end position="230"/>
    </location>
</feature>
<dbReference type="PRINTS" id="PR01848">
    <property type="entry name" value="U2AUXFACTOR"/>
</dbReference>
<dbReference type="CDD" id="cd04608">
    <property type="entry name" value="CBS_pair_CBS"/>
    <property type="match status" value="1"/>
</dbReference>
<feature type="compositionally biased region" description="Basic residues" evidence="35">
    <location>
        <begin position="242"/>
        <end position="263"/>
    </location>
</feature>
<keyword evidence="20 31" id="KW-0694">RNA-binding</keyword>
<dbReference type="Gene3D" id="3.40.50.1100">
    <property type="match status" value="2"/>
</dbReference>
<dbReference type="Pfam" id="PF00571">
    <property type="entry name" value="CBS"/>
    <property type="match status" value="1"/>
</dbReference>
<dbReference type="GO" id="GO:0050667">
    <property type="term" value="P:homocysteine metabolic process"/>
    <property type="evidence" value="ECO:0007669"/>
    <property type="project" value="UniProtKB-ARBA"/>
</dbReference>
<dbReference type="PANTHER" id="PTHR10314">
    <property type="entry name" value="CYSTATHIONINE BETA-SYNTHASE"/>
    <property type="match status" value="1"/>
</dbReference>
<dbReference type="InterPro" id="IPR012677">
    <property type="entry name" value="Nucleotide-bd_a/b_plait_sf"/>
</dbReference>
<dbReference type="SMART" id="SM00116">
    <property type="entry name" value="CBS"/>
    <property type="match status" value="1"/>
</dbReference>
<evidence type="ECO:0000256" key="17">
    <source>
        <dbReference type="ARBA" id="ARBA00022771"/>
    </source>
</evidence>
<evidence type="ECO:0000256" key="24">
    <source>
        <dbReference type="ARBA" id="ARBA00023187"/>
    </source>
</evidence>
<keyword evidence="10" id="KW-1017">Isopeptide bond</keyword>
<dbReference type="InterPro" id="IPR001926">
    <property type="entry name" value="TrpB-like_PALP"/>
</dbReference>
<evidence type="ECO:0000256" key="25">
    <source>
        <dbReference type="ARBA" id="ARBA00023192"/>
    </source>
</evidence>
<evidence type="ECO:0000256" key="12">
    <source>
        <dbReference type="ARBA" id="ARBA00022605"/>
    </source>
</evidence>
<dbReference type="GO" id="GO:0019343">
    <property type="term" value="P:cysteine biosynthetic process via cystathionine"/>
    <property type="evidence" value="ECO:0007669"/>
    <property type="project" value="UniProtKB-UniRule"/>
</dbReference>
<dbReference type="CDD" id="cd01561">
    <property type="entry name" value="CBS_like"/>
    <property type="match status" value="1"/>
</dbReference>
<dbReference type="Pfam" id="PF00642">
    <property type="entry name" value="zf-CCCH"/>
    <property type="match status" value="2"/>
</dbReference>
<keyword evidence="25 34" id="KW-0198">Cysteine biosynthesis</keyword>
<dbReference type="InterPro" id="IPR005857">
    <property type="entry name" value="Cysta_beta_synth"/>
</dbReference>
<keyword evidence="16" id="KW-0677">Repeat</keyword>
<dbReference type="InterPro" id="IPR009145">
    <property type="entry name" value="U2AF_small"/>
</dbReference>
<dbReference type="InterPro" id="IPR046353">
    <property type="entry name" value="CBS_C"/>
</dbReference>
<keyword evidence="9" id="KW-0963">Cytoplasm</keyword>
<evidence type="ECO:0000256" key="1">
    <source>
        <dbReference type="ARBA" id="ARBA00001933"/>
    </source>
</evidence>
<dbReference type="InterPro" id="IPR000644">
    <property type="entry name" value="CBS_dom"/>
</dbReference>
<keyword evidence="14" id="KW-0507">mRNA processing</keyword>
<feature type="domain" description="CBS" evidence="38">
    <location>
        <begin position="689"/>
        <end position="747"/>
    </location>
</feature>
<evidence type="ECO:0000256" key="22">
    <source>
        <dbReference type="ARBA" id="ARBA00023004"/>
    </source>
</evidence>
<organism evidence="39 40">
    <name type="scientific">Synaphobranchus kaupii</name>
    <name type="common">Kaup's arrowtooth eel</name>
    <dbReference type="NCBI Taxonomy" id="118154"/>
    <lineage>
        <taxon>Eukaryota</taxon>
        <taxon>Metazoa</taxon>
        <taxon>Chordata</taxon>
        <taxon>Craniata</taxon>
        <taxon>Vertebrata</taxon>
        <taxon>Euteleostomi</taxon>
        <taxon>Actinopterygii</taxon>
        <taxon>Neopterygii</taxon>
        <taxon>Teleostei</taxon>
        <taxon>Anguilliformes</taxon>
        <taxon>Synaphobranchidae</taxon>
        <taxon>Synaphobranchus</taxon>
    </lineage>
</organism>
<dbReference type="FunFam" id="3.40.50.1100:FF:000118">
    <property type="entry name" value="Related to CYS4-cystathionine beta-synthase"/>
    <property type="match status" value="1"/>
</dbReference>
<evidence type="ECO:0000259" key="36">
    <source>
        <dbReference type="PROSITE" id="PS50102"/>
    </source>
</evidence>
<keyword evidence="13" id="KW-0349">Heme</keyword>
<evidence type="ECO:0000256" key="35">
    <source>
        <dbReference type="SAM" id="MobiDB-lite"/>
    </source>
</evidence>
<dbReference type="InterPro" id="IPR036052">
    <property type="entry name" value="TrpB-like_PALP_sf"/>
</dbReference>
<dbReference type="SUPFAM" id="SSF54631">
    <property type="entry name" value="CBS-domain pair"/>
    <property type="match status" value="1"/>
</dbReference>
<evidence type="ECO:0000256" key="19">
    <source>
        <dbReference type="ARBA" id="ARBA00022843"/>
    </source>
</evidence>
<keyword evidence="11" id="KW-0597">Phosphoprotein</keyword>
<evidence type="ECO:0000256" key="3">
    <source>
        <dbReference type="ARBA" id="ARBA00004496"/>
    </source>
</evidence>
<dbReference type="GO" id="GO:0003723">
    <property type="term" value="F:RNA binding"/>
    <property type="evidence" value="ECO:0007669"/>
    <property type="project" value="UniProtKB-UniRule"/>
</dbReference>
<evidence type="ECO:0000256" key="18">
    <source>
        <dbReference type="ARBA" id="ARBA00022833"/>
    </source>
</evidence>
<keyword evidence="21 34" id="KW-0663">Pyridoxal phosphate</keyword>
<comment type="subunit">
    <text evidence="7">Homotetramer.</text>
</comment>
<comment type="similarity">
    <text evidence="5 34">Belongs to the cysteine synthase/cystathionine beta-synthase family.</text>
</comment>
<evidence type="ECO:0000256" key="31">
    <source>
        <dbReference type="PROSITE-ProRule" id="PRU00176"/>
    </source>
</evidence>
<dbReference type="OrthoDB" id="728at2759"/>
<comment type="similarity">
    <text evidence="6">Belongs to the splicing factor SR family.</text>
</comment>
<dbReference type="SUPFAM" id="SSF53686">
    <property type="entry name" value="Tryptophan synthase beta subunit-like PLP-dependent enzymes"/>
    <property type="match status" value="1"/>
</dbReference>
<evidence type="ECO:0000256" key="4">
    <source>
        <dbReference type="ARBA" id="ARBA00005003"/>
    </source>
</evidence>
<evidence type="ECO:0000256" key="8">
    <source>
        <dbReference type="ARBA" id="ARBA00012041"/>
    </source>
</evidence>
<dbReference type="GO" id="GO:0000398">
    <property type="term" value="P:mRNA splicing, via spliceosome"/>
    <property type="evidence" value="ECO:0007669"/>
    <property type="project" value="InterPro"/>
</dbReference>
<dbReference type="GO" id="GO:0005737">
    <property type="term" value="C:cytoplasm"/>
    <property type="evidence" value="ECO:0007669"/>
    <property type="project" value="UniProtKB-SubCell"/>
</dbReference>
<protein>
    <recommendedName>
        <fullName evidence="28 34">Cystathionine beta-synthase</fullName>
        <ecNumber evidence="8 34">4.2.1.22</ecNumber>
    </recommendedName>
</protein>
<dbReference type="InterPro" id="IPR003954">
    <property type="entry name" value="RRM_euk-type"/>
</dbReference>
<evidence type="ECO:0000256" key="16">
    <source>
        <dbReference type="ARBA" id="ARBA00022737"/>
    </source>
</evidence>
<keyword evidence="22" id="KW-0408">Iron</keyword>
<dbReference type="InterPro" id="IPR050214">
    <property type="entry name" value="Cys_Synth/Cystath_Beta-Synth"/>
</dbReference>
<proteinExistence type="inferred from homology"/>
<dbReference type="FunFam" id="3.10.580.10:FF:000014">
    <property type="entry name" value="Cystathionine beta-synthase"/>
    <property type="match status" value="1"/>
</dbReference>
<comment type="caution">
    <text evidence="39">The sequence shown here is derived from an EMBL/GenBank/DDBJ whole genome shotgun (WGS) entry which is preliminary data.</text>
</comment>
<evidence type="ECO:0000259" key="37">
    <source>
        <dbReference type="PROSITE" id="PS50103"/>
    </source>
</evidence>
<name>A0A9Q1ISE4_SYNKA</name>
<dbReference type="GO" id="GO:0089701">
    <property type="term" value="C:U2AF complex"/>
    <property type="evidence" value="ECO:0007669"/>
    <property type="project" value="InterPro"/>
</dbReference>
<keyword evidence="18 33" id="KW-0862">Zinc</keyword>
<comment type="cofactor">
    <cofactor evidence="1 34">
        <name>pyridoxal 5'-phosphate</name>
        <dbReference type="ChEBI" id="CHEBI:597326"/>
    </cofactor>
</comment>
<evidence type="ECO:0000256" key="15">
    <source>
        <dbReference type="ARBA" id="ARBA00022723"/>
    </source>
</evidence>
<dbReference type="GO" id="GO:0008270">
    <property type="term" value="F:zinc ion binding"/>
    <property type="evidence" value="ECO:0007669"/>
    <property type="project" value="UniProtKB-KW"/>
</dbReference>
<evidence type="ECO:0000256" key="20">
    <source>
        <dbReference type="ARBA" id="ARBA00022884"/>
    </source>
</evidence>
<dbReference type="Proteomes" id="UP001152622">
    <property type="component" value="Chromosome 9"/>
</dbReference>
<evidence type="ECO:0000256" key="5">
    <source>
        <dbReference type="ARBA" id="ARBA00007103"/>
    </source>
</evidence>
<evidence type="ECO:0000256" key="26">
    <source>
        <dbReference type="ARBA" id="ARBA00023239"/>
    </source>
</evidence>
<dbReference type="GO" id="GO:0004122">
    <property type="term" value="F:cystathionine beta-synthase activity"/>
    <property type="evidence" value="ECO:0007669"/>
    <property type="project" value="UniProtKB-UniRule"/>
</dbReference>
<keyword evidence="12 34" id="KW-0028">Amino-acid biosynthesis</keyword>
<sequence>MLGSDLVVAALGPYPPEQQENSLDAGGLSGALRQARATLQLQLSFVAWRSRGKKWAEYLASIFGTEKDKVNCSFYFKIGACRHGDRCSRLHNKPTFSQTIALLNIYRNPQNTAQSADGLRSAVSDVEMQEHYDEFFEEVFTEMEEKYGEVEEMNVCDNLGDHLVGNVYVKFRREEDAEKAVMDLNNRWFNGQPIHAELSPVTDFREACCRQYEMGECTRGGFCNFMHLKPISRELRRELYGRRRKRHRSQSRSRERRSRSRERGRKDHERRRSRERQRHGRSVYNTRSLLDKKVSHAIRDHQPGPRLPLCCPSTAYWPEPPKCTWRLGVSPSESPHSHPERVKPPKIHPNILTSIGDTPLVQISKISKAYGLKCDLLAKCEFFNAGGSVKDRISLRMVEDAERSGILKPGDTIIEPTSGNTGIGLALAAAVKGYRCIIVMPEKMSMEKVDVLRALGAEIVRTPTNARFDSPESHVGVAWRLKNEIPNSHILDQYRNSNNPLAHYDTTAEEILEQCDGKVDMLVAGAGTGGTISGIARKLKERCPNVKIVGADPEGSILAEPEDLNKTDKTQYEVEGIGYDFIPTVLDRSVVDQWYKCSDEETFVMSRMLIREEGLLCGGSSGTAMAAAVKAAKELKEGQRCVVILPDSIRNYMSRFLSDNWMFQKGFLSEEDIMVSKPWWWNQKLQGLNMSAPLTVLPTVTCQKTIRILKDKAFDQAPVVDESGLILGMVTLGNMLSSVLAGKLKPSDPVSKVLYTQFKQIHLTDNLGKLSRILETDHFALVVHEQIQYLTDGSPCLRQMVFGVVTAVDLLNFVTGMQKRTLLESTDEM</sequence>
<dbReference type="Pfam" id="PF00076">
    <property type="entry name" value="RRM_1"/>
    <property type="match status" value="1"/>
</dbReference>
<keyword evidence="27" id="KW-0539">Nucleus</keyword>
<evidence type="ECO:0000256" key="11">
    <source>
        <dbReference type="ARBA" id="ARBA00022553"/>
    </source>
</evidence>
<keyword evidence="26 34" id="KW-0456">Lyase</keyword>
<dbReference type="SMART" id="SM00361">
    <property type="entry name" value="RRM_1"/>
    <property type="match status" value="1"/>
</dbReference>
<comment type="subcellular location">
    <subcellularLocation>
        <location evidence="3">Cytoplasm</location>
    </subcellularLocation>
    <subcellularLocation>
        <location evidence="2">Nucleus</location>
    </subcellularLocation>
</comment>
<dbReference type="PROSITE" id="PS00901">
    <property type="entry name" value="CYS_SYNTHASE"/>
    <property type="match status" value="1"/>
</dbReference>
<dbReference type="Gene3D" id="3.30.70.330">
    <property type="match status" value="1"/>
</dbReference>
<dbReference type="InterPro" id="IPR000504">
    <property type="entry name" value="RRM_dom"/>
</dbReference>
<dbReference type="EC" id="4.2.1.22" evidence="8 34"/>
<dbReference type="Pfam" id="PF00291">
    <property type="entry name" value="PALP"/>
    <property type="match status" value="1"/>
</dbReference>
<accession>A0A9Q1ISE4</accession>
<feature type="zinc finger region" description="C3H1-type" evidence="33">
    <location>
        <begin position="66"/>
        <end position="94"/>
    </location>
</feature>
<dbReference type="FunFam" id="3.40.50.1100:FF:000003">
    <property type="entry name" value="Cystathionine beta-synthase"/>
    <property type="match status" value="1"/>
</dbReference>
<evidence type="ECO:0000256" key="21">
    <source>
        <dbReference type="ARBA" id="ARBA00022898"/>
    </source>
</evidence>
<evidence type="ECO:0000256" key="30">
    <source>
        <dbReference type="ARBA" id="ARBA00047490"/>
    </source>
</evidence>
<evidence type="ECO:0000256" key="28">
    <source>
        <dbReference type="ARBA" id="ARBA00026192"/>
    </source>
</evidence>
<evidence type="ECO:0000259" key="38">
    <source>
        <dbReference type="PROSITE" id="PS51371"/>
    </source>
</evidence>
<evidence type="ECO:0000256" key="6">
    <source>
        <dbReference type="ARBA" id="ARBA00010269"/>
    </source>
</evidence>
<feature type="domain" description="C3H1-type" evidence="37">
    <location>
        <begin position="66"/>
        <end position="94"/>
    </location>
</feature>
<dbReference type="PROSITE" id="PS50102">
    <property type="entry name" value="RRM"/>
    <property type="match status" value="1"/>
</dbReference>
<evidence type="ECO:0000256" key="9">
    <source>
        <dbReference type="ARBA" id="ARBA00022490"/>
    </source>
</evidence>
<dbReference type="AlphaFoldDB" id="A0A9Q1ISE4"/>
<evidence type="ECO:0000313" key="40">
    <source>
        <dbReference type="Proteomes" id="UP001152622"/>
    </source>
</evidence>
<dbReference type="SMART" id="SM00356">
    <property type="entry name" value="ZnF_C3H1"/>
    <property type="match status" value="2"/>
</dbReference>
<evidence type="ECO:0000256" key="13">
    <source>
        <dbReference type="ARBA" id="ARBA00022617"/>
    </source>
</evidence>
<dbReference type="PROSITE" id="PS51371">
    <property type="entry name" value="CBS"/>
    <property type="match status" value="1"/>
</dbReference>
<dbReference type="NCBIfam" id="TIGR01137">
    <property type="entry name" value="cysta_beta"/>
    <property type="match status" value="1"/>
</dbReference>
<dbReference type="Gene3D" id="3.10.580.10">
    <property type="entry name" value="CBS-domain"/>
    <property type="match status" value="1"/>
</dbReference>
<evidence type="ECO:0000256" key="27">
    <source>
        <dbReference type="ARBA" id="ARBA00023242"/>
    </source>
</evidence>
<dbReference type="InterPro" id="IPR046342">
    <property type="entry name" value="CBS_dom_sf"/>
</dbReference>
<evidence type="ECO:0000256" key="33">
    <source>
        <dbReference type="PROSITE-ProRule" id="PRU00723"/>
    </source>
</evidence>